<organism evidence="2 3">
    <name type="scientific">Armillaria ostoyae</name>
    <name type="common">Armillaria root rot fungus</name>
    <dbReference type="NCBI Taxonomy" id="47428"/>
    <lineage>
        <taxon>Eukaryota</taxon>
        <taxon>Fungi</taxon>
        <taxon>Dikarya</taxon>
        <taxon>Basidiomycota</taxon>
        <taxon>Agaricomycotina</taxon>
        <taxon>Agaricomycetes</taxon>
        <taxon>Agaricomycetidae</taxon>
        <taxon>Agaricales</taxon>
        <taxon>Marasmiineae</taxon>
        <taxon>Physalacriaceae</taxon>
        <taxon>Armillaria</taxon>
    </lineage>
</organism>
<name>A0A284QMF6_ARMOS</name>
<gene>
    <name evidence="2" type="ORF">ARMOST_00892</name>
</gene>
<feature type="compositionally biased region" description="Basic residues" evidence="1">
    <location>
        <begin position="1"/>
        <end position="10"/>
    </location>
</feature>
<keyword evidence="3" id="KW-1185">Reference proteome</keyword>
<protein>
    <submittedName>
        <fullName evidence="2">Uncharacterized protein</fullName>
    </submittedName>
</protein>
<evidence type="ECO:0000313" key="2">
    <source>
        <dbReference type="EMBL" id="SJK97639.1"/>
    </source>
</evidence>
<reference evidence="3" key="1">
    <citation type="journal article" date="2017" name="Nat. Ecol. Evol.">
        <title>Genome expansion and lineage-specific genetic innovations in the forest pathogenic fungi Armillaria.</title>
        <authorList>
            <person name="Sipos G."/>
            <person name="Prasanna A.N."/>
            <person name="Walter M.C."/>
            <person name="O'Connor E."/>
            <person name="Balint B."/>
            <person name="Krizsan K."/>
            <person name="Kiss B."/>
            <person name="Hess J."/>
            <person name="Varga T."/>
            <person name="Slot J."/>
            <person name="Riley R."/>
            <person name="Boka B."/>
            <person name="Rigling D."/>
            <person name="Barry K."/>
            <person name="Lee J."/>
            <person name="Mihaltcheva S."/>
            <person name="LaButti K."/>
            <person name="Lipzen A."/>
            <person name="Waldron R."/>
            <person name="Moloney N.M."/>
            <person name="Sperisen C."/>
            <person name="Kredics L."/>
            <person name="Vagvoelgyi C."/>
            <person name="Patrignani A."/>
            <person name="Fitzpatrick D."/>
            <person name="Nagy I."/>
            <person name="Doyle S."/>
            <person name="Anderson J.B."/>
            <person name="Grigoriev I.V."/>
            <person name="Gueldener U."/>
            <person name="Muensterkoetter M."/>
            <person name="Nagy L.G."/>
        </authorList>
    </citation>
    <scope>NUCLEOTIDE SEQUENCE [LARGE SCALE GENOMIC DNA]</scope>
    <source>
        <strain evidence="3">C18/9</strain>
    </source>
</reference>
<feature type="region of interest" description="Disordered" evidence="1">
    <location>
        <begin position="1"/>
        <end position="42"/>
    </location>
</feature>
<dbReference type="EMBL" id="FUEG01000001">
    <property type="protein sequence ID" value="SJK97639.1"/>
    <property type="molecule type" value="Genomic_DNA"/>
</dbReference>
<accession>A0A284QMF6</accession>
<sequence length="85" mass="9327">MAGKHGKRSSASKINGKREDAKKALKKKQRSSHKFQNAEMRDKLDSEAQALYTRLAQPVSSVVQSSSRQVHTTVDDLSTVLSSGL</sequence>
<dbReference type="Proteomes" id="UP000219338">
    <property type="component" value="Unassembled WGS sequence"/>
</dbReference>
<evidence type="ECO:0000313" key="3">
    <source>
        <dbReference type="Proteomes" id="UP000219338"/>
    </source>
</evidence>
<proteinExistence type="predicted"/>
<dbReference type="AlphaFoldDB" id="A0A284QMF6"/>
<feature type="compositionally biased region" description="Basic residues" evidence="1">
    <location>
        <begin position="24"/>
        <end position="33"/>
    </location>
</feature>
<evidence type="ECO:0000256" key="1">
    <source>
        <dbReference type="SAM" id="MobiDB-lite"/>
    </source>
</evidence>